<dbReference type="AlphaFoldDB" id="A0A1F6VRY1"/>
<evidence type="ECO:0000313" key="3">
    <source>
        <dbReference type="Proteomes" id="UP000179686"/>
    </source>
</evidence>
<accession>A0A1F6VRY1</accession>
<reference evidence="2 3" key="1">
    <citation type="journal article" date="2016" name="Nat. Commun.">
        <title>Thousands of microbial genomes shed light on interconnected biogeochemical processes in an aquifer system.</title>
        <authorList>
            <person name="Anantharaman K."/>
            <person name="Brown C.T."/>
            <person name="Hug L.A."/>
            <person name="Sharon I."/>
            <person name="Castelle C.J."/>
            <person name="Probst A.J."/>
            <person name="Thomas B.C."/>
            <person name="Singh A."/>
            <person name="Wilkins M.J."/>
            <person name="Karaoz U."/>
            <person name="Brodie E.L."/>
            <person name="Williams K.H."/>
            <person name="Hubbard S.S."/>
            <person name="Banfield J.F."/>
        </authorList>
    </citation>
    <scope>NUCLEOTIDE SEQUENCE [LARGE SCALE GENOMIC DNA]</scope>
</reference>
<protein>
    <submittedName>
        <fullName evidence="2">Uncharacterized protein</fullName>
    </submittedName>
</protein>
<keyword evidence="1" id="KW-0472">Membrane</keyword>
<proteinExistence type="predicted"/>
<evidence type="ECO:0000256" key="1">
    <source>
        <dbReference type="SAM" id="Phobius"/>
    </source>
</evidence>
<organism evidence="2 3">
    <name type="scientific">Candidatus Nomurabacteria bacterium RIFCSPHIGHO2_02_FULL_38_15</name>
    <dbReference type="NCBI Taxonomy" id="1801752"/>
    <lineage>
        <taxon>Bacteria</taxon>
        <taxon>Candidatus Nomuraibacteriota</taxon>
    </lineage>
</organism>
<feature type="transmembrane region" description="Helical" evidence="1">
    <location>
        <begin position="51"/>
        <end position="72"/>
    </location>
</feature>
<feature type="transmembrane region" description="Helical" evidence="1">
    <location>
        <begin position="78"/>
        <end position="101"/>
    </location>
</feature>
<feature type="transmembrane region" description="Helical" evidence="1">
    <location>
        <begin position="108"/>
        <end position="125"/>
    </location>
</feature>
<sequence>METTTIVIIVLLVIVIISLFIAAWSLSGTGTTPQNRNTNNPNWMARNRNSLLFLIGPIVAIILIHMIVRYHLDGIWNVWMGSFAFWISLVAIATAVILNFLRFVSSSWYYILLVIIPIFVTYLEFKNNPVVSKDPPASGLMDKSKPQVPDTTETQINGVFITTVLDGGRFRVMLEPNSEVSIRGNGFEKKLTTDSLGIQTDQIIKGDPERARVGSRVLFEEVRGEATVREWRVF</sequence>
<keyword evidence="1" id="KW-1133">Transmembrane helix</keyword>
<feature type="transmembrane region" description="Helical" evidence="1">
    <location>
        <begin position="6"/>
        <end position="26"/>
    </location>
</feature>
<dbReference type="Proteomes" id="UP000179686">
    <property type="component" value="Unassembled WGS sequence"/>
</dbReference>
<comment type="caution">
    <text evidence="2">The sequence shown here is derived from an EMBL/GenBank/DDBJ whole genome shotgun (WGS) entry which is preliminary data.</text>
</comment>
<gene>
    <name evidence="2" type="ORF">A3J61_00325</name>
</gene>
<dbReference type="EMBL" id="MFUC01000006">
    <property type="protein sequence ID" value="OGI72413.1"/>
    <property type="molecule type" value="Genomic_DNA"/>
</dbReference>
<name>A0A1F6VRY1_9BACT</name>
<keyword evidence="1" id="KW-0812">Transmembrane</keyword>
<evidence type="ECO:0000313" key="2">
    <source>
        <dbReference type="EMBL" id="OGI72413.1"/>
    </source>
</evidence>